<dbReference type="InterPro" id="IPR036280">
    <property type="entry name" value="Multihaem_cyt_sf"/>
</dbReference>
<dbReference type="Proteomes" id="UP000178187">
    <property type="component" value="Unassembled WGS sequence"/>
</dbReference>
<feature type="transmembrane region" description="Helical" evidence="2">
    <location>
        <begin position="905"/>
        <end position="929"/>
    </location>
</feature>
<dbReference type="SUPFAM" id="SSF81342">
    <property type="entry name" value="Transmembrane di-heme cytochromes"/>
    <property type="match status" value="1"/>
</dbReference>
<evidence type="ECO:0000313" key="4">
    <source>
        <dbReference type="EMBL" id="OGW95399.1"/>
    </source>
</evidence>
<evidence type="ECO:0000313" key="5">
    <source>
        <dbReference type="Proteomes" id="UP000178187"/>
    </source>
</evidence>
<keyword evidence="2" id="KW-0472">Membrane</keyword>
<feature type="transmembrane region" description="Helical" evidence="2">
    <location>
        <begin position="711"/>
        <end position="732"/>
    </location>
</feature>
<dbReference type="GO" id="GO:0022904">
    <property type="term" value="P:respiratory electron transport chain"/>
    <property type="evidence" value="ECO:0007669"/>
    <property type="project" value="InterPro"/>
</dbReference>
<dbReference type="Gene3D" id="1.10.1130.10">
    <property type="entry name" value="Flavocytochrome C3, Chain A"/>
    <property type="match status" value="3"/>
</dbReference>
<dbReference type="Gene3D" id="1.20.950.20">
    <property type="entry name" value="Transmembrane di-heme cytochromes, Chain C"/>
    <property type="match status" value="1"/>
</dbReference>
<reference evidence="4 5" key="1">
    <citation type="journal article" date="2016" name="Nat. Commun.">
        <title>Thousands of microbial genomes shed light on interconnected biogeochemical processes in an aquifer system.</title>
        <authorList>
            <person name="Anantharaman K."/>
            <person name="Brown C.T."/>
            <person name="Hug L.A."/>
            <person name="Sharon I."/>
            <person name="Castelle C.J."/>
            <person name="Probst A.J."/>
            <person name="Thomas B.C."/>
            <person name="Singh A."/>
            <person name="Wilkins M.J."/>
            <person name="Karaoz U."/>
            <person name="Brodie E.L."/>
            <person name="Williams K.H."/>
            <person name="Hubbard S.S."/>
            <person name="Banfield J.F."/>
        </authorList>
    </citation>
    <scope>NUCLEOTIDE SEQUENCE [LARGE SCALE GENOMIC DNA]</scope>
</reference>
<dbReference type="InterPro" id="IPR016174">
    <property type="entry name" value="Di-haem_cyt_TM"/>
</dbReference>
<gene>
    <name evidence="4" type="ORF">A3G33_10475</name>
</gene>
<dbReference type="EMBL" id="MHFR01000063">
    <property type="protein sequence ID" value="OGW95399.1"/>
    <property type="molecule type" value="Genomic_DNA"/>
</dbReference>
<evidence type="ECO:0000256" key="2">
    <source>
        <dbReference type="SAM" id="Phobius"/>
    </source>
</evidence>
<keyword evidence="2" id="KW-0812">Transmembrane</keyword>
<feature type="signal peptide" evidence="3">
    <location>
        <begin position="1"/>
        <end position="30"/>
    </location>
</feature>
<feature type="transmembrane region" description="Helical" evidence="2">
    <location>
        <begin position="611"/>
        <end position="638"/>
    </location>
</feature>
<evidence type="ECO:0000256" key="1">
    <source>
        <dbReference type="ARBA" id="ARBA00022729"/>
    </source>
</evidence>
<feature type="chain" id="PRO_5009576512" evidence="3">
    <location>
        <begin position="31"/>
        <end position="930"/>
    </location>
</feature>
<feature type="transmembrane region" description="Helical" evidence="2">
    <location>
        <begin position="665"/>
        <end position="691"/>
    </location>
</feature>
<evidence type="ECO:0000256" key="3">
    <source>
        <dbReference type="SAM" id="SignalP"/>
    </source>
</evidence>
<dbReference type="SUPFAM" id="SSF48695">
    <property type="entry name" value="Multiheme cytochromes"/>
    <property type="match status" value="3"/>
</dbReference>
<feature type="transmembrane region" description="Helical" evidence="2">
    <location>
        <begin position="787"/>
        <end position="808"/>
    </location>
</feature>
<name>A0A1G1KS66_9BACT</name>
<accession>A0A1G1KS66</accession>
<dbReference type="InterPro" id="IPR051829">
    <property type="entry name" value="Multiheme_Cytochr_ET"/>
</dbReference>
<sequence>MTKNRIFRLGFTALLFSAVYALRCTSIAYAVENPDCFACHEDNALTTERNGSTVSLYVDAKTFDQSVHKRLKCVNCHKDLTASEFPHEAPLKSVECGICHASEQKQFSDSLHGKALARGDNLAPRCKNCHGYHDILPIKDKNSKLSPLRIPFVCGSCHSEGGPVQLQREIHQDHILENYSESIHGEGLFKKGLSVSATCVSCHNAHDILPHTDPQSTISQGHIVETCLKCHAQIESVHRKVIKGELWEKSPHSIPVCVECHQPHKARKVFYDQGVADKDCLMCHGKSDVKASADGRSLYVNNDDVEKSMHAKTSCAQCHNEISPAEERACSTIKNKVNCAICHSDQVDQYQQSAHGKLHREKDPNAPTCTDCHGTHAVLGKSNTESRTFPTNVPTLCGSCHREKEKAAVRYKGTEHGIPEHYVESIHGKGLLKSGLVVTAMCTNCHTTHKELPSSDPASSVNQNNIAVTCSKCHKGVYEKYINSIHAPGKAKTTDKLPVCNDCHSAHTIKRTDMTAFRFEIMNICGKCHLKIAETYFDTFHGKVTNLGYAKTAKCHDCHGSHEILPITDLRSNLSRENIITTCKKCHPAATRKFAGYLTHATHHDPQKYPLIFLTFWLMTGLLVGTFAASGVHTLLWLRRSLQIRRDHPVKPCDPNEKQYVRFPLLYRILHGIMIVSFLTLAITGMTLKFSYTGWAVFLSRLTGGFEVSGFLHRCAAILLVGLFGVHLWDLLRRKRTEFGSWKKMLFGPNTLLFTWKDAKEIIATFKWYFGKGERPRYGRWTYWEKFDYFAVFWGIAIIGSSGLMLWFPELFTRVLPGWLINVATIVHSDEALLAAGFIFTIHFFNTHFRPEKFPMDTVIFTGRMSLDELKFDKPAEYEALVASGELEKHLAPPLHPKAVKTIKIFAWIALLIGMAVIAGIIYSMIFVYK</sequence>
<protein>
    <submittedName>
        <fullName evidence="4">Uncharacterized protein</fullName>
    </submittedName>
</protein>
<dbReference type="AlphaFoldDB" id="A0A1G1KS66"/>
<keyword evidence="1 3" id="KW-0732">Signal</keyword>
<dbReference type="Gene3D" id="3.90.10.10">
    <property type="entry name" value="Cytochrome C3"/>
    <property type="match status" value="1"/>
</dbReference>
<dbReference type="GO" id="GO:0016020">
    <property type="term" value="C:membrane"/>
    <property type="evidence" value="ECO:0007669"/>
    <property type="project" value="InterPro"/>
</dbReference>
<organism evidence="4 5">
    <name type="scientific">Candidatus Danuiimicrobium aquiferis</name>
    <dbReference type="NCBI Taxonomy" id="1801832"/>
    <lineage>
        <taxon>Bacteria</taxon>
        <taxon>Pseudomonadati</taxon>
        <taxon>Candidatus Omnitrophota</taxon>
        <taxon>Candidatus Danuiimicrobium</taxon>
    </lineage>
</organism>
<dbReference type="PANTHER" id="PTHR35038">
    <property type="entry name" value="DISSIMILATORY SULFITE REDUCTASE SIRA"/>
    <property type="match status" value="1"/>
</dbReference>
<feature type="transmembrane region" description="Helical" evidence="2">
    <location>
        <begin position="820"/>
        <end position="845"/>
    </location>
</feature>
<comment type="caution">
    <text evidence="4">The sequence shown here is derived from an EMBL/GenBank/DDBJ whole genome shotgun (WGS) entry which is preliminary data.</text>
</comment>
<keyword evidence="2" id="KW-1133">Transmembrane helix</keyword>
<proteinExistence type="predicted"/>